<keyword evidence="1" id="KW-0812">Transmembrane</keyword>
<accession>A0A1H9HTM1</accession>
<dbReference type="Proteomes" id="UP000199427">
    <property type="component" value="Unassembled WGS sequence"/>
</dbReference>
<protein>
    <submittedName>
        <fullName evidence="2">Cxxc_20_cxxc protein</fullName>
    </submittedName>
</protein>
<proteinExistence type="predicted"/>
<keyword evidence="1" id="KW-1133">Transmembrane helix</keyword>
<keyword evidence="1" id="KW-0472">Membrane</keyword>
<evidence type="ECO:0000313" key="2">
    <source>
        <dbReference type="EMBL" id="SEQ65683.1"/>
    </source>
</evidence>
<feature type="transmembrane region" description="Helical" evidence="1">
    <location>
        <begin position="44"/>
        <end position="65"/>
    </location>
</feature>
<name>A0A1H9HTM1_9BACI</name>
<keyword evidence="3" id="KW-1185">Reference proteome</keyword>
<gene>
    <name evidence="2" type="ORF">SAMN05216362_12111</name>
</gene>
<organism evidence="2 3">
    <name type="scientific">Piscibacillus halophilus</name>
    <dbReference type="NCBI Taxonomy" id="571933"/>
    <lineage>
        <taxon>Bacteria</taxon>
        <taxon>Bacillati</taxon>
        <taxon>Bacillota</taxon>
        <taxon>Bacilli</taxon>
        <taxon>Bacillales</taxon>
        <taxon>Bacillaceae</taxon>
        <taxon>Piscibacillus</taxon>
    </lineage>
</organism>
<sequence>MAVCTYCQHQWSRKEIWLAGWSKNGRVCVNCGERQYISSPTQRFLTAGYISWLFVLILPFAIYFYPNKIHLSDKNEGLFDY</sequence>
<dbReference type="RefSeq" id="WP_091773878.1">
    <property type="nucleotide sequence ID" value="NZ_FOES01000021.1"/>
</dbReference>
<evidence type="ECO:0000256" key="1">
    <source>
        <dbReference type="SAM" id="Phobius"/>
    </source>
</evidence>
<evidence type="ECO:0000313" key="3">
    <source>
        <dbReference type="Proteomes" id="UP000199427"/>
    </source>
</evidence>
<dbReference type="AlphaFoldDB" id="A0A1H9HTM1"/>
<dbReference type="STRING" id="571933.SAMN05216362_12111"/>
<reference evidence="2 3" key="1">
    <citation type="submission" date="2016-10" db="EMBL/GenBank/DDBJ databases">
        <authorList>
            <person name="de Groot N.N."/>
        </authorList>
    </citation>
    <scope>NUCLEOTIDE SEQUENCE [LARGE SCALE GENOMIC DNA]</scope>
    <source>
        <strain evidence="2 3">DSM 21633</strain>
    </source>
</reference>
<dbReference type="OrthoDB" id="2418141at2"/>
<dbReference type="EMBL" id="FOES01000021">
    <property type="protein sequence ID" value="SEQ65683.1"/>
    <property type="molecule type" value="Genomic_DNA"/>
</dbReference>